<accession>A0A1V2A8W6</accession>
<dbReference type="EMBL" id="MSFI01000011">
    <property type="protein sequence ID" value="OMP67302.1"/>
    <property type="molecule type" value="Genomic_DNA"/>
</dbReference>
<keyword evidence="2" id="KW-1185">Reference proteome</keyword>
<name>A0A1V2A8W6_9BACI</name>
<dbReference type="STRING" id="1714355.BTO28_08235"/>
<reference evidence="1 2" key="1">
    <citation type="submission" date="2016-12" db="EMBL/GenBank/DDBJ databases">
        <title>Domibacillus sp. SAB 38T whole genome sequencing.</title>
        <authorList>
            <person name="Verma A."/>
            <person name="Ojha A.K."/>
            <person name="Krishnamurthi S."/>
        </authorList>
    </citation>
    <scope>NUCLEOTIDE SEQUENCE [LARGE SCALE GENOMIC DNA]</scope>
    <source>
        <strain evidence="1 2">SAB 38</strain>
    </source>
</reference>
<dbReference type="Proteomes" id="UP000188613">
    <property type="component" value="Unassembled WGS sequence"/>
</dbReference>
<comment type="caution">
    <text evidence="1">The sequence shown here is derived from an EMBL/GenBank/DDBJ whole genome shotgun (WGS) entry which is preliminary data.</text>
</comment>
<protein>
    <submittedName>
        <fullName evidence="1">Uncharacterized protein</fullName>
    </submittedName>
</protein>
<proteinExistence type="predicted"/>
<evidence type="ECO:0000313" key="1">
    <source>
        <dbReference type="EMBL" id="OMP67302.1"/>
    </source>
</evidence>
<gene>
    <name evidence="1" type="ORF">BTO28_08235</name>
</gene>
<organism evidence="1 2">
    <name type="scientific">Domibacillus epiphyticus</name>
    <dbReference type="NCBI Taxonomy" id="1714355"/>
    <lineage>
        <taxon>Bacteria</taxon>
        <taxon>Bacillati</taxon>
        <taxon>Bacillota</taxon>
        <taxon>Bacilli</taxon>
        <taxon>Bacillales</taxon>
        <taxon>Bacillaceae</taxon>
        <taxon>Domibacillus</taxon>
    </lineage>
</organism>
<dbReference type="AlphaFoldDB" id="A0A1V2A8W6"/>
<sequence length="66" mass="8011">MRNYKKLLLRWGEVAFFLIAMSTVSTSEINSECKLIHNFKKRTDFLFRFIINKFCKIEKIMFIMLL</sequence>
<evidence type="ECO:0000313" key="2">
    <source>
        <dbReference type="Proteomes" id="UP000188613"/>
    </source>
</evidence>